<reference evidence="2 3" key="2">
    <citation type="journal article" date="2017" name="Front. Plant Sci.">
        <title>Gene Classification and Mining of Molecular Markers Useful in Red Clover (Trifolium pratense) Breeding.</title>
        <authorList>
            <person name="Istvanek J."/>
            <person name="Dluhosova J."/>
            <person name="Dluhos P."/>
            <person name="Patkova L."/>
            <person name="Nedelnik J."/>
            <person name="Repkova J."/>
        </authorList>
    </citation>
    <scope>NUCLEOTIDE SEQUENCE [LARGE SCALE GENOMIC DNA]</scope>
    <source>
        <strain evidence="3">cv. Tatra</strain>
        <tissue evidence="2">Young leaves</tissue>
    </source>
</reference>
<reference evidence="2 3" key="1">
    <citation type="journal article" date="2014" name="Am. J. Bot.">
        <title>Genome assembly and annotation for red clover (Trifolium pratense; Fabaceae).</title>
        <authorList>
            <person name="Istvanek J."/>
            <person name="Jaros M."/>
            <person name="Krenek A."/>
            <person name="Repkova J."/>
        </authorList>
    </citation>
    <scope>NUCLEOTIDE SEQUENCE [LARGE SCALE GENOMIC DNA]</scope>
    <source>
        <strain evidence="3">cv. Tatra</strain>
        <tissue evidence="2">Young leaves</tissue>
    </source>
</reference>
<organism evidence="2 3">
    <name type="scientific">Trifolium pratense</name>
    <name type="common">Red clover</name>
    <dbReference type="NCBI Taxonomy" id="57577"/>
    <lineage>
        <taxon>Eukaryota</taxon>
        <taxon>Viridiplantae</taxon>
        <taxon>Streptophyta</taxon>
        <taxon>Embryophyta</taxon>
        <taxon>Tracheophyta</taxon>
        <taxon>Spermatophyta</taxon>
        <taxon>Magnoliopsida</taxon>
        <taxon>eudicotyledons</taxon>
        <taxon>Gunneridae</taxon>
        <taxon>Pentapetalae</taxon>
        <taxon>rosids</taxon>
        <taxon>fabids</taxon>
        <taxon>Fabales</taxon>
        <taxon>Fabaceae</taxon>
        <taxon>Papilionoideae</taxon>
        <taxon>50 kb inversion clade</taxon>
        <taxon>NPAAA clade</taxon>
        <taxon>Hologalegina</taxon>
        <taxon>IRL clade</taxon>
        <taxon>Trifolieae</taxon>
        <taxon>Trifolium</taxon>
    </lineage>
</organism>
<sequence length="111" mass="13204">ARDCLPGQHHFIERPSKRDRDFQKSQEQAQYTGEEGEYFAYLHFVANFGALYDVQWMNYSRESGSHYDILLTHRKSGTRTFIEVKSTSRKHKPYFEVSRIQYEWATDSSID</sequence>
<dbReference type="Pfam" id="PF13020">
    <property type="entry name" value="NOV_C"/>
    <property type="match status" value="1"/>
</dbReference>
<feature type="non-terminal residue" evidence="2">
    <location>
        <position position="1"/>
    </location>
</feature>
<accession>A0A2K3K7P8</accession>
<evidence type="ECO:0000259" key="1">
    <source>
        <dbReference type="Pfam" id="PF13020"/>
    </source>
</evidence>
<dbReference type="InterPro" id="IPR024975">
    <property type="entry name" value="NOV_C"/>
</dbReference>
<evidence type="ECO:0000313" key="3">
    <source>
        <dbReference type="Proteomes" id="UP000236291"/>
    </source>
</evidence>
<dbReference type="AlphaFoldDB" id="A0A2K3K7P8"/>
<gene>
    <name evidence="2" type="ORF">L195_g061087</name>
</gene>
<name>A0A2K3K7P8_TRIPR</name>
<feature type="domain" description="Protein NO VEIN C-terminal" evidence="1">
    <location>
        <begin position="36"/>
        <end position="106"/>
    </location>
</feature>
<dbReference type="EMBL" id="ASHM01146859">
    <property type="protein sequence ID" value="PNX62315.1"/>
    <property type="molecule type" value="Genomic_DNA"/>
</dbReference>
<proteinExistence type="predicted"/>
<evidence type="ECO:0000313" key="2">
    <source>
        <dbReference type="EMBL" id="PNX62315.1"/>
    </source>
</evidence>
<protein>
    <recommendedName>
        <fullName evidence="1">Protein NO VEIN C-terminal domain-containing protein</fullName>
    </recommendedName>
</protein>
<comment type="caution">
    <text evidence="2">The sequence shown here is derived from an EMBL/GenBank/DDBJ whole genome shotgun (WGS) entry which is preliminary data.</text>
</comment>
<dbReference type="Proteomes" id="UP000236291">
    <property type="component" value="Unassembled WGS sequence"/>
</dbReference>